<evidence type="ECO:0000256" key="4">
    <source>
        <dbReference type="ARBA" id="ARBA00022722"/>
    </source>
</evidence>
<dbReference type="InterPro" id="IPR036691">
    <property type="entry name" value="Endo/exonu/phosph_ase_sf"/>
</dbReference>
<dbReference type="InterPro" id="IPR051547">
    <property type="entry name" value="TDP2-like"/>
</dbReference>
<keyword evidence="4" id="KW-0540">Nuclease</keyword>
<dbReference type="InterPro" id="IPR005135">
    <property type="entry name" value="Endo/exonuclease/phosphatase"/>
</dbReference>
<keyword evidence="13" id="KW-1185">Reference proteome</keyword>
<keyword evidence="7" id="KW-0378">Hydrolase</keyword>
<dbReference type="GO" id="GO:0004518">
    <property type="term" value="F:nuclease activity"/>
    <property type="evidence" value="ECO:0007669"/>
    <property type="project" value="UniProtKB-KW"/>
</dbReference>
<dbReference type="GO" id="GO:0006302">
    <property type="term" value="P:double-strand break repair"/>
    <property type="evidence" value="ECO:0007669"/>
    <property type="project" value="TreeGrafter"/>
</dbReference>
<keyword evidence="9" id="KW-0234">DNA repair</keyword>
<dbReference type="PANTHER" id="PTHR15822">
    <property type="entry name" value="TRAF AND TNF RECEPTOR-ASSOCIATED PROTEIN"/>
    <property type="match status" value="1"/>
</dbReference>
<sequence>MTYNLCFGKDYELHSRIPALGDIIQHHSPDLICLQEVTPEIHGLLEKSDWWPEYKCLMSHEMEYYKEAGTVDSNMGGPFSKTKENMGRSYFCMQVVFSEFQNHGWNSSHFMVLMLI</sequence>
<dbReference type="Pfam" id="PF03372">
    <property type="entry name" value="Exo_endo_phos"/>
    <property type="match status" value="1"/>
</dbReference>
<dbReference type="PANTHER" id="PTHR15822:SF4">
    <property type="entry name" value="TYROSYL-DNA PHOSPHODIESTERASE 2"/>
    <property type="match status" value="1"/>
</dbReference>
<name>A0A8R7K3D2_TRIUA</name>
<dbReference type="GO" id="GO:0046872">
    <property type="term" value="F:metal ion binding"/>
    <property type="evidence" value="ECO:0007669"/>
    <property type="project" value="UniProtKB-KW"/>
</dbReference>
<proteinExistence type="predicted"/>
<reference evidence="13" key="1">
    <citation type="journal article" date="2013" name="Nature">
        <title>Draft genome of the wheat A-genome progenitor Triticum urartu.</title>
        <authorList>
            <person name="Ling H.Q."/>
            <person name="Zhao S."/>
            <person name="Liu D."/>
            <person name="Wang J."/>
            <person name="Sun H."/>
            <person name="Zhang C."/>
            <person name="Fan H."/>
            <person name="Li D."/>
            <person name="Dong L."/>
            <person name="Tao Y."/>
            <person name="Gao C."/>
            <person name="Wu H."/>
            <person name="Li Y."/>
            <person name="Cui Y."/>
            <person name="Guo X."/>
            <person name="Zheng S."/>
            <person name="Wang B."/>
            <person name="Yu K."/>
            <person name="Liang Q."/>
            <person name="Yang W."/>
            <person name="Lou X."/>
            <person name="Chen J."/>
            <person name="Feng M."/>
            <person name="Jian J."/>
            <person name="Zhang X."/>
            <person name="Luo G."/>
            <person name="Jiang Y."/>
            <person name="Liu J."/>
            <person name="Wang Z."/>
            <person name="Sha Y."/>
            <person name="Zhang B."/>
            <person name="Wu H."/>
            <person name="Tang D."/>
            <person name="Shen Q."/>
            <person name="Xue P."/>
            <person name="Zou S."/>
            <person name="Wang X."/>
            <person name="Liu X."/>
            <person name="Wang F."/>
            <person name="Yang Y."/>
            <person name="An X."/>
            <person name="Dong Z."/>
            <person name="Zhang K."/>
            <person name="Zhang X."/>
            <person name="Luo M.C."/>
            <person name="Dvorak J."/>
            <person name="Tong Y."/>
            <person name="Wang J."/>
            <person name="Yang H."/>
            <person name="Li Z."/>
            <person name="Wang D."/>
            <person name="Zhang A."/>
            <person name="Wang J."/>
        </authorList>
    </citation>
    <scope>NUCLEOTIDE SEQUENCE</scope>
    <source>
        <strain evidence="13">cv. G1812</strain>
    </source>
</reference>
<protein>
    <recommendedName>
        <fullName evidence="11">Endonuclease/exonuclease/phosphatase domain-containing protein</fullName>
    </recommendedName>
</protein>
<reference evidence="12" key="2">
    <citation type="submission" date="2018-03" db="EMBL/GenBank/DDBJ databases">
        <title>The Triticum urartu genome reveals the dynamic nature of wheat genome evolution.</title>
        <authorList>
            <person name="Ling H."/>
            <person name="Ma B."/>
            <person name="Shi X."/>
            <person name="Liu H."/>
            <person name="Dong L."/>
            <person name="Sun H."/>
            <person name="Cao Y."/>
            <person name="Gao Q."/>
            <person name="Zheng S."/>
            <person name="Li Y."/>
            <person name="Yu Y."/>
            <person name="Du H."/>
            <person name="Qi M."/>
            <person name="Li Y."/>
            <person name="Yu H."/>
            <person name="Cui Y."/>
            <person name="Wang N."/>
            <person name="Chen C."/>
            <person name="Wu H."/>
            <person name="Zhao Y."/>
            <person name="Zhang J."/>
            <person name="Li Y."/>
            <person name="Zhou W."/>
            <person name="Zhang B."/>
            <person name="Hu W."/>
            <person name="Eijk M."/>
            <person name="Tang J."/>
            <person name="Witsenboer H."/>
            <person name="Zhao S."/>
            <person name="Li Z."/>
            <person name="Zhang A."/>
            <person name="Wang D."/>
            <person name="Liang C."/>
        </authorList>
    </citation>
    <scope>NUCLEOTIDE SEQUENCE [LARGE SCALE GENOMIC DNA]</scope>
    <source>
        <strain evidence="12">cv. G1812</strain>
    </source>
</reference>
<evidence type="ECO:0000256" key="10">
    <source>
        <dbReference type="ARBA" id="ARBA00023242"/>
    </source>
</evidence>
<evidence type="ECO:0000256" key="9">
    <source>
        <dbReference type="ARBA" id="ARBA00023204"/>
    </source>
</evidence>
<dbReference type="EnsemblPlants" id="TuG1812G0100004115.01.T01">
    <property type="protein sequence ID" value="TuG1812G0100004115.01.T01"/>
    <property type="gene ID" value="TuG1812G0100004115.01"/>
</dbReference>
<evidence type="ECO:0000256" key="3">
    <source>
        <dbReference type="ARBA" id="ARBA00004322"/>
    </source>
</evidence>
<evidence type="ECO:0000256" key="5">
    <source>
        <dbReference type="ARBA" id="ARBA00022723"/>
    </source>
</evidence>
<dbReference type="Gramene" id="TuG1812G0100004115.01.T01">
    <property type="protein sequence ID" value="TuG1812G0100004115.01.T01"/>
    <property type="gene ID" value="TuG1812G0100004115.01"/>
</dbReference>
<feature type="domain" description="Endonuclease/exonuclease/phosphatase" evidence="11">
    <location>
        <begin position="1"/>
        <end position="60"/>
    </location>
</feature>
<evidence type="ECO:0000259" key="11">
    <source>
        <dbReference type="Pfam" id="PF03372"/>
    </source>
</evidence>
<evidence type="ECO:0000256" key="2">
    <source>
        <dbReference type="ARBA" id="ARBA00001946"/>
    </source>
</evidence>
<dbReference type="SUPFAM" id="SSF56219">
    <property type="entry name" value="DNase I-like"/>
    <property type="match status" value="1"/>
</dbReference>
<dbReference type="Gene3D" id="3.60.10.10">
    <property type="entry name" value="Endonuclease/exonuclease/phosphatase"/>
    <property type="match status" value="1"/>
</dbReference>
<evidence type="ECO:0000313" key="12">
    <source>
        <dbReference type="EnsemblPlants" id="TuG1812G0100004115.01.T01"/>
    </source>
</evidence>
<keyword evidence="8" id="KW-0460">Magnesium</keyword>
<dbReference type="AlphaFoldDB" id="A0A8R7K3D2"/>
<dbReference type="GO" id="GO:0070260">
    <property type="term" value="F:5'-tyrosyl-DNA phosphodiesterase activity"/>
    <property type="evidence" value="ECO:0007669"/>
    <property type="project" value="TreeGrafter"/>
</dbReference>
<evidence type="ECO:0000256" key="8">
    <source>
        <dbReference type="ARBA" id="ARBA00022842"/>
    </source>
</evidence>
<keyword evidence="10" id="KW-0539">Nucleus</keyword>
<evidence type="ECO:0000256" key="6">
    <source>
        <dbReference type="ARBA" id="ARBA00022763"/>
    </source>
</evidence>
<evidence type="ECO:0000256" key="7">
    <source>
        <dbReference type="ARBA" id="ARBA00022801"/>
    </source>
</evidence>
<dbReference type="GO" id="GO:0003697">
    <property type="term" value="F:single-stranded DNA binding"/>
    <property type="evidence" value="ECO:0007669"/>
    <property type="project" value="TreeGrafter"/>
</dbReference>
<organism evidence="12 13">
    <name type="scientific">Triticum urartu</name>
    <name type="common">Red wild einkorn</name>
    <name type="synonym">Crithodium urartu</name>
    <dbReference type="NCBI Taxonomy" id="4572"/>
    <lineage>
        <taxon>Eukaryota</taxon>
        <taxon>Viridiplantae</taxon>
        <taxon>Streptophyta</taxon>
        <taxon>Embryophyta</taxon>
        <taxon>Tracheophyta</taxon>
        <taxon>Spermatophyta</taxon>
        <taxon>Magnoliopsida</taxon>
        <taxon>Liliopsida</taxon>
        <taxon>Poales</taxon>
        <taxon>Poaceae</taxon>
        <taxon>BOP clade</taxon>
        <taxon>Pooideae</taxon>
        <taxon>Triticodae</taxon>
        <taxon>Triticeae</taxon>
        <taxon>Triticinae</taxon>
        <taxon>Triticum</taxon>
    </lineage>
</organism>
<evidence type="ECO:0000313" key="13">
    <source>
        <dbReference type="Proteomes" id="UP000015106"/>
    </source>
</evidence>
<dbReference type="GO" id="GO:0005737">
    <property type="term" value="C:cytoplasm"/>
    <property type="evidence" value="ECO:0007669"/>
    <property type="project" value="TreeGrafter"/>
</dbReference>
<accession>A0A8R7K3D2</accession>
<evidence type="ECO:0000256" key="1">
    <source>
        <dbReference type="ARBA" id="ARBA00001936"/>
    </source>
</evidence>
<comment type="subcellular location">
    <subcellularLocation>
        <location evidence="3">Nucleus</location>
        <location evidence="3">PML body</location>
    </subcellularLocation>
</comment>
<comment type="cofactor">
    <cofactor evidence="2">
        <name>Mg(2+)</name>
        <dbReference type="ChEBI" id="CHEBI:18420"/>
    </cofactor>
</comment>
<keyword evidence="5" id="KW-0479">Metal-binding</keyword>
<keyword evidence="6" id="KW-0227">DNA damage</keyword>
<dbReference type="Proteomes" id="UP000015106">
    <property type="component" value="Chromosome 1"/>
</dbReference>
<reference evidence="12" key="3">
    <citation type="submission" date="2022-06" db="UniProtKB">
        <authorList>
            <consortium name="EnsemblPlants"/>
        </authorList>
    </citation>
    <scope>IDENTIFICATION</scope>
</reference>
<comment type="cofactor">
    <cofactor evidence="1">
        <name>Mn(2+)</name>
        <dbReference type="ChEBI" id="CHEBI:29035"/>
    </cofactor>
</comment>